<dbReference type="EMBL" id="LSFL01000018">
    <property type="protein sequence ID" value="OBY66085.1"/>
    <property type="molecule type" value="Genomic_DNA"/>
</dbReference>
<dbReference type="SUPFAM" id="SSF82171">
    <property type="entry name" value="DPP6 N-terminal domain-like"/>
    <property type="match status" value="1"/>
</dbReference>
<dbReference type="InterPro" id="IPR013783">
    <property type="entry name" value="Ig-like_fold"/>
</dbReference>
<dbReference type="Gene3D" id="2.130.10.10">
    <property type="entry name" value="YVTN repeat-like/Quinoprotein amine dehydrogenase"/>
    <property type="match status" value="1"/>
</dbReference>
<dbReference type="NCBIfam" id="TIGR04131">
    <property type="entry name" value="Bac_Flav_CTERM"/>
    <property type="match status" value="1"/>
</dbReference>
<dbReference type="PROSITE" id="PS50093">
    <property type="entry name" value="PKD"/>
    <property type="match status" value="1"/>
</dbReference>
<dbReference type="Pfam" id="PF18911">
    <property type="entry name" value="PKD_4"/>
    <property type="match status" value="1"/>
</dbReference>
<dbReference type="AlphaFoldDB" id="A0A1B8U2K0"/>
<comment type="caution">
    <text evidence="2">The sequence shown here is derived from an EMBL/GenBank/DDBJ whole genome shotgun (WGS) entry which is preliminary data.</text>
</comment>
<dbReference type="CDD" id="cd00146">
    <property type="entry name" value="PKD"/>
    <property type="match status" value="1"/>
</dbReference>
<dbReference type="Gene3D" id="2.60.40.10">
    <property type="entry name" value="Immunoglobulins"/>
    <property type="match status" value="1"/>
</dbReference>
<reference evidence="3" key="1">
    <citation type="submission" date="2016-02" db="EMBL/GenBank/DDBJ databases">
        <title>Paenibacillus sp. LPB0068, isolated from Crassostrea gigas.</title>
        <authorList>
            <person name="Shin S.-K."/>
            <person name="Yi H."/>
        </authorList>
    </citation>
    <scope>NUCLEOTIDE SEQUENCE [LARGE SCALE GENOMIC DNA]</scope>
    <source>
        <strain evidence="3">KCTC 23969</strain>
    </source>
</reference>
<dbReference type="Proteomes" id="UP000092612">
    <property type="component" value="Unassembled WGS sequence"/>
</dbReference>
<dbReference type="STRING" id="996801.BW723_17295"/>
<keyword evidence="3" id="KW-1185">Reference proteome</keyword>
<dbReference type="Pfam" id="PF13585">
    <property type="entry name" value="CHU_C"/>
    <property type="match status" value="1"/>
</dbReference>
<dbReference type="OrthoDB" id="9765926at2"/>
<evidence type="ECO:0000259" key="1">
    <source>
        <dbReference type="PROSITE" id="PS50093"/>
    </source>
</evidence>
<dbReference type="RefSeq" id="WP_068359597.1">
    <property type="nucleotide sequence ID" value="NZ_CP019337.1"/>
</dbReference>
<name>A0A1B8U2K0_9FLAO</name>
<evidence type="ECO:0000313" key="3">
    <source>
        <dbReference type="Proteomes" id="UP000092612"/>
    </source>
</evidence>
<dbReference type="InterPro" id="IPR000601">
    <property type="entry name" value="PKD_dom"/>
</dbReference>
<evidence type="ECO:0000313" key="2">
    <source>
        <dbReference type="EMBL" id="OBY66085.1"/>
    </source>
</evidence>
<feature type="domain" description="PKD" evidence="1">
    <location>
        <begin position="408"/>
        <end position="469"/>
    </location>
</feature>
<dbReference type="SUPFAM" id="SSF49299">
    <property type="entry name" value="PKD domain"/>
    <property type="match status" value="1"/>
</dbReference>
<sequence length="905" mass="101120">MLYKRPTFVLLCLFITYFTYGQRETDNWYFGNEASISFANGKPVTINDGNLFTPKGSTSISDKNGNLLFYTDGVYVFNKNHFGMQNGALLASDDEVLQSCVIIPNPENENLYYLFTLKVTNDSPPLGTAILPGLYFSTIDLSKNGGLGAVTKKNTALTSLASEKLTAVHAKDGKNFWVVSFGKENNSSINYNTFYAYKVDEKGVNRTPETSQISIAAQENNGALKISPNGNYIAMSNNSTALFANFNNETGRITSTKFISVLEGFFPPRPFPTVHGIEFSQDSKHIYAESINETKGENTIFQFKTDDLDDRQVVNVTDNIDAFANGNYMQLASDGNIYVTTSSSETKGGNYLSQIVPPKTSDKTLATFNENAVDLLTAESILGLPNFVQSYFRTRILTENDCINNNLFFEVDTYANITAAEWDFGDGTTSLEIYPEHLYTSPGQYKVTATITINNRQITVDKNINIYAPPEVISDQKIIQCDFDNNGTDSFNLTTISNDITPFGSRLEIYYYESYADYLNDNPIADPEDYTNISNPQTIYANMINSYGCSSLAEFTIESLFVELESISDMYSCSLPNDGLNGSFSLELKEEEIRTNLGIPTTTNLRFYPDSNSAQTDRNELRMLNFVSPTTTIWVRADTSLGCGGIEPINLIVNTEPKINIDDSYTICFDPSVKPPVIISADSINERFEWRNSANEIISINQDFTLDSVGEFSLTVYKSENGLLCSNTKTFTVVNPDKPIFDNIIVNTEDETNNIIEVYINGNSNYEFSLDNINFSGNSTSYTFTNVEPGLRTIYIRDTNTCEQPVEADITVIGFKKFFTPNGDGDNDYWNIRGIDANEFKSISVMIFDRYGKVIGTISDFNSLGWDGTYNGKNLISNNYWFRAEIVDKDNNLIEEAGNFSLIRN</sequence>
<protein>
    <recommendedName>
        <fullName evidence="1">PKD domain-containing protein</fullName>
    </recommendedName>
</protein>
<organism evidence="2 3">
    <name type="scientific">Polaribacter reichenbachii</name>
    <dbReference type="NCBI Taxonomy" id="996801"/>
    <lineage>
        <taxon>Bacteria</taxon>
        <taxon>Pseudomonadati</taxon>
        <taxon>Bacteroidota</taxon>
        <taxon>Flavobacteriia</taxon>
        <taxon>Flavobacteriales</taxon>
        <taxon>Flavobacteriaceae</taxon>
    </lineage>
</organism>
<accession>A0A1B8U2K0</accession>
<dbReference type="KEGG" id="prn:BW723_17295"/>
<dbReference type="InterPro" id="IPR035986">
    <property type="entry name" value="PKD_dom_sf"/>
</dbReference>
<proteinExistence type="predicted"/>
<dbReference type="InterPro" id="IPR026341">
    <property type="entry name" value="T9SS_type_B"/>
</dbReference>
<gene>
    <name evidence="2" type="ORF">LPB301_07025</name>
</gene>
<dbReference type="InterPro" id="IPR015943">
    <property type="entry name" value="WD40/YVTN_repeat-like_dom_sf"/>
</dbReference>